<dbReference type="GO" id="GO:0005634">
    <property type="term" value="C:nucleus"/>
    <property type="evidence" value="ECO:0007669"/>
    <property type="project" value="UniProtKB-SubCell"/>
</dbReference>
<dbReference type="CDD" id="cd12378">
    <property type="entry name" value="RRM1_I_PABPs"/>
    <property type="match status" value="1"/>
</dbReference>
<evidence type="ECO:0000313" key="17">
    <source>
        <dbReference type="EMBL" id="KAK0450935.1"/>
    </source>
</evidence>
<dbReference type="PANTHER" id="PTHR24012">
    <property type="entry name" value="RNA BINDING PROTEIN"/>
    <property type="match status" value="1"/>
</dbReference>
<dbReference type="InterPro" id="IPR034364">
    <property type="entry name" value="PABP_RRM1"/>
</dbReference>
<dbReference type="Pfam" id="PF00076">
    <property type="entry name" value="RRM_1"/>
    <property type="match status" value="4"/>
</dbReference>
<dbReference type="Gene3D" id="3.30.70.330">
    <property type="match status" value="4"/>
</dbReference>
<keyword evidence="10 12" id="KW-0694">RNA-binding</keyword>
<keyword evidence="11" id="KW-0539">Nucleus</keyword>
<evidence type="ECO:0000256" key="9">
    <source>
        <dbReference type="ARBA" id="ARBA00022845"/>
    </source>
</evidence>
<protein>
    <recommendedName>
        <fullName evidence="13">Polyadenylate-binding protein</fullName>
        <shortName evidence="13">PABP</shortName>
    </recommendedName>
</protein>
<keyword evidence="5 13" id="KW-0963">Cytoplasm</keyword>
<proteinExistence type="inferred from homology"/>
<dbReference type="GO" id="GO:0006397">
    <property type="term" value="P:mRNA processing"/>
    <property type="evidence" value="ECO:0007669"/>
    <property type="project" value="UniProtKB-KW"/>
</dbReference>
<reference evidence="17" key="1">
    <citation type="submission" date="2023-06" db="EMBL/GenBank/DDBJ databases">
        <authorList>
            <consortium name="Lawrence Berkeley National Laboratory"/>
            <person name="Ahrendt S."/>
            <person name="Sahu N."/>
            <person name="Indic B."/>
            <person name="Wong-Bajracharya J."/>
            <person name="Merenyi Z."/>
            <person name="Ke H.-M."/>
            <person name="Monk M."/>
            <person name="Kocsube S."/>
            <person name="Drula E."/>
            <person name="Lipzen A."/>
            <person name="Balint B."/>
            <person name="Henrissat B."/>
            <person name="Andreopoulos B."/>
            <person name="Martin F.M."/>
            <person name="Harder C.B."/>
            <person name="Rigling D."/>
            <person name="Ford K.L."/>
            <person name="Foster G.D."/>
            <person name="Pangilinan J."/>
            <person name="Papanicolaou A."/>
            <person name="Barry K."/>
            <person name="LaButti K."/>
            <person name="Viragh M."/>
            <person name="Koriabine M."/>
            <person name="Yan M."/>
            <person name="Riley R."/>
            <person name="Champramary S."/>
            <person name="Plett K.L."/>
            <person name="Tsai I.J."/>
            <person name="Slot J."/>
            <person name="Sipos G."/>
            <person name="Plett J."/>
            <person name="Nagy L.G."/>
            <person name="Grigoriev I.V."/>
        </authorList>
    </citation>
    <scope>NUCLEOTIDE SEQUENCE</scope>
    <source>
        <strain evidence="17">FPL87.14</strain>
    </source>
</reference>
<feature type="domain" description="PABC" evidence="16">
    <location>
        <begin position="570"/>
        <end position="647"/>
    </location>
</feature>
<dbReference type="NCBIfam" id="TIGR01628">
    <property type="entry name" value="PABP-1234"/>
    <property type="match status" value="1"/>
</dbReference>
<evidence type="ECO:0000256" key="5">
    <source>
        <dbReference type="ARBA" id="ARBA00022490"/>
    </source>
</evidence>
<organism evidence="17 18">
    <name type="scientific">Armillaria borealis</name>
    <dbReference type="NCBI Taxonomy" id="47425"/>
    <lineage>
        <taxon>Eukaryota</taxon>
        <taxon>Fungi</taxon>
        <taxon>Dikarya</taxon>
        <taxon>Basidiomycota</taxon>
        <taxon>Agaricomycotina</taxon>
        <taxon>Agaricomycetes</taxon>
        <taxon>Agaricomycetidae</taxon>
        <taxon>Agaricales</taxon>
        <taxon>Marasmiineae</taxon>
        <taxon>Physalacriaceae</taxon>
        <taxon>Armillaria</taxon>
    </lineage>
</organism>
<evidence type="ECO:0000259" key="15">
    <source>
        <dbReference type="PROSITE" id="PS50102"/>
    </source>
</evidence>
<evidence type="ECO:0000256" key="7">
    <source>
        <dbReference type="ARBA" id="ARBA00022737"/>
    </source>
</evidence>
<dbReference type="InterPro" id="IPR002004">
    <property type="entry name" value="PABP_HYD_C"/>
</dbReference>
<comment type="function">
    <text evidence="13">Binds the poly(A) tail of mRNA.</text>
</comment>
<dbReference type="SUPFAM" id="SSF54928">
    <property type="entry name" value="RNA-binding domain, RBD"/>
    <property type="match status" value="2"/>
</dbReference>
<feature type="compositionally biased region" description="Gly residues" evidence="14">
    <location>
        <begin position="474"/>
        <end position="487"/>
    </location>
</feature>
<evidence type="ECO:0000256" key="3">
    <source>
        <dbReference type="ARBA" id="ARBA00008557"/>
    </source>
</evidence>
<feature type="domain" description="RRM" evidence="15">
    <location>
        <begin position="110"/>
        <end position="187"/>
    </location>
</feature>
<keyword evidence="18" id="KW-1185">Reference proteome</keyword>
<comment type="caution">
    <text evidence="17">The sequence shown here is derived from an EMBL/GenBank/DDBJ whole genome shotgun (WGS) entry which is preliminary data.</text>
</comment>
<keyword evidence="7" id="KW-0677">Repeat</keyword>
<evidence type="ECO:0000256" key="1">
    <source>
        <dbReference type="ARBA" id="ARBA00004123"/>
    </source>
</evidence>
<evidence type="ECO:0000256" key="6">
    <source>
        <dbReference type="ARBA" id="ARBA00022664"/>
    </source>
</evidence>
<dbReference type="Gene3D" id="1.10.1900.10">
    <property type="entry name" value="c-terminal domain of poly(a) binding protein"/>
    <property type="match status" value="1"/>
</dbReference>
<evidence type="ECO:0000259" key="16">
    <source>
        <dbReference type="PROSITE" id="PS51309"/>
    </source>
</evidence>
<dbReference type="GO" id="GO:0051028">
    <property type="term" value="P:mRNA transport"/>
    <property type="evidence" value="ECO:0007669"/>
    <property type="project" value="UniProtKB-KW"/>
</dbReference>
<dbReference type="InterPro" id="IPR006515">
    <property type="entry name" value="PABP_1234"/>
</dbReference>
<evidence type="ECO:0000256" key="12">
    <source>
        <dbReference type="PROSITE-ProRule" id="PRU00176"/>
    </source>
</evidence>
<feature type="domain" description="RRM" evidence="15">
    <location>
        <begin position="203"/>
        <end position="280"/>
    </location>
</feature>
<evidence type="ECO:0000313" key="18">
    <source>
        <dbReference type="Proteomes" id="UP001175226"/>
    </source>
</evidence>
<dbReference type="InterPro" id="IPR012677">
    <property type="entry name" value="Nucleotide-bd_a/b_plait_sf"/>
</dbReference>
<comment type="subcellular location">
    <subcellularLocation>
        <location evidence="2 13">Cytoplasm</location>
    </subcellularLocation>
    <subcellularLocation>
        <location evidence="1">Nucleus</location>
    </subcellularLocation>
</comment>
<dbReference type="FunFam" id="1.10.1900.10:FF:000004">
    <property type="entry name" value="Polyadenylate-binding protein"/>
    <property type="match status" value="1"/>
</dbReference>
<dbReference type="FunFam" id="3.30.70.330:FF:000441">
    <property type="entry name" value="Polyadenylate-binding protein"/>
    <property type="match status" value="1"/>
</dbReference>
<dbReference type="Pfam" id="PF00658">
    <property type="entry name" value="MLLE"/>
    <property type="match status" value="1"/>
</dbReference>
<accession>A0AA39MYU5</accession>
<feature type="domain" description="RRM" evidence="15">
    <location>
        <begin position="22"/>
        <end position="100"/>
    </location>
</feature>
<comment type="similarity">
    <text evidence="3 13">Belongs to the polyadenylate-binding protein type-1 family.</text>
</comment>
<dbReference type="PROSITE" id="PS50102">
    <property type="entry name" value="RRM"/>
    <property type="match status" value="4"/>
</dbReference>
<evidence type="ECO:0000256" key="4">
    <source>
        <dbReference type="ARBA" id="ARBA00022448"/>
    </source>
</evidence>
<name>A0AA39MYU5_9AGAR</name>
<gene>
    <name evidence="17" type="ORF">EV421DRAFT_1703507</name>
</gene>
<dbReference type="CDD" id="cd12379">
    <property type="entry name" value="RRM2_I_PABPs"/>
    <property type="match status" value="1"/>
</dbReference>
<dbReference type="GO" id="GO:0010494">
    <property type="term" value="C:cytoplasmic stress granule"/>
    <property type="evidence" value="ECO:0007669"/>
    <property type="project" value="UniProtKB-ARBA"/>
</dbReference>
<keyword evidence="8" id="KW-0509">mRNA transport</keyword>
<dbReference type="InterPro" id="IPR036053">
    <property type="entry name" value="PABP-dom"/>
</dbReference>
<dbReference type="CDD" id="cd12381">
    <property type="entry name" value="RRM4_I_PABPs"/>
    <property type="match status" value="1"/>
</dbReference>
<dbReference type="InterPro" id="IPR035979">
    <property type="entry name" value="RBD_domain_sf"/>
</dbReference>
<evidence type="ECO:0000256" key="2">
    <source>
        <dbReference type="ARBA" id="ARBA00004496"/>
    </source>
</evidence>
<evidence type="ECO:0000256" key="11">
    <source>
        <dbReference type="ARBA" id="ARBA00023242"/>
    </source>
</evidence>
<evidence type="ECO:0000256" key="13">
    <source>
        <dbReference type="RuleBase" id="RU362004"/>
    </source>
</evidence>
<dbReference type="SMART" id="SM00517">
    <property type="entry name" value="PolyA"/>
    <property type="match status" value="1"/>
</dbReference>
<feature type="region of interest" description="Disordered" evidence="14">
    <location>
        <begin position="458"/>
        <end position="549"/>
    </location>
</feature>
<feature type="compositionally biased region" description="Pro residues" evidence="14">
    <location>
        <begin position="522"/>
        <end position="544"/>
    </location>
</feature>
<dbReference type="InterPro" id="IPR045305">
    <property type="entry name" value="RRM2_I_PABPs"/>
</dbReference>
<dbReference type="SMART" id="SM00361">
    <property type="entry name" value="RRM_1"/>
    <property type="match status" value="4"/>
</dbReference>
<evidence type="ECO:0000256" key="8">
    <source>
        <dbReference type="ARBA" id="ARBA00022816"/>
    </source>
</evidence>
<keyword evidence="9" id="KW-0810">Translation regulation</keyword>
<dbReference type="AlphaFoldDB" id="A0AA39MYU5"/>
<dbReference type="CDD" id="cd12380">
    <property type="entry name" value="RRM3_I_PABPs"/>
    <property type="match status" value="1"/>
</dbReference>
<dbReference type="Proteomes" id="UP001175226">
    <property type="component" value="Unassembled WGS sequence"/>
</dbReference>
<dbReference type="InterPro" id="IPR003954">
    <property type="entry name" value="RRM_euk-type"/>
</dbReference>
<feature type="domain" description="RRM" evidence="15">
    <location>
        <begin position="306"/>
        <end position="383"/>
    </location>
</feature>
<dbReference type="SUPFAM" id="SSF63570">
    <property type="entry name" value="PABC (PABP) domain"/>
    <property type="match status" value="1"/>
</dbReference>
<dbReference type="FunFam" id="3.30.70.330:FF:000003">
    <property type="entry name" value="Polyadenylate-binding protein"/>
    <property type="match status" value="1"/>
</dbReference>
<evidence type="ECO:0000256" key="10">
    <source>
        <dbReference type="ARBA" id="ARBA00022884"/>
    </source>
</evidence>
<dbReference type="PROSITE" id="PS51309">
    <property type="entry name" value="PABC"/>
    <property type="match status" value="1"/>
</dbReference>
<dbReference type="GO" id="GO:0003723">
    <property type="term" value="F:RNA binding"/>
    <property type="evidence" value="ECO:0007669"/>
    <property type="project" value="UniProtKB-UniRule"/>
</dbReference>
<keyword evidence="6" id="KW-0507">mRNA processing</keyword>
<dbReference type="GO" id="GO:0006417">
    <property type="term" value="P:regulation of translation"/>
    <property type="evidence" value="ECO:0007669"/>
    <property type="project" value="UniProtKB-KW"/>
</dbReference>
<sequence length="650" mass="70559">MPTPAPAAPTYAPQTTSSAPSASLYVGELDPTVTEAMLFEIFNMIGPVASIRVCRDAVTRRSLGYAYVNYLNTADGERALEQLNYSLIKNRACRIMWSQRDPALRKTGQGNIFIKNLDELIDNKALHDTFAAFGNVLSCKVATDEQGRSKGYGFVHYETAEAAESAIKAVNGMLLNDKKVYVGHHISRKERQSKLDEMKAQFTNLYVKNISLEVTTEEFDQLFQQFGAVTSAVIQIDDEGKSKGFGFVNFETHEAAQKAVETLHDTELYGQKLFVSRAQKKAEREEELRKSYEQAKMEKLSKYQGVNLYIKNLEDDVDDDKLRGEFEPFGTVTSCKVMRDDKGTSKGFGFVCYASPDEATKAVAEMNNKMIGSKPLYVSLAQRREVRRQQLESQIAQRNQIRMQQAATAGIPSGYMNGPMYYPPGPGYPPQGRGMMGYGQPGMLPPRPRYAPTNGQVPGMPLPAPYGQPPQGYGMPGYPGGGRGGGPRPAAGRTSPPMPAAPLPRANGPPPVNGAVRAPGAPQGPPRPPAAAPAPAGRAPPPQPQAYKLNPQTRNAGAVAPPAIPVSDATSALTQAALASASPMEQKQMLGEVIYMKIAASQPDLAGKITGMLLEMDNAELLHLLENNDAMNSKVNEALSVLHDYTVKDE</sequence>
<dbReference type="InterPro" id="IPR000504">
    <property type="entry name" value="RRM_dom"/>
</dbReference>
<dbReference type="FunFam" id="3.30.70.330:FF:000648">
    <property type="entry name" value="Polyadenylate-binding protein"/>
    <property type="match status" value="1"/>
</dbReference>
<dbReference type="EMBL" id="JAUEPT010000006">
    <property type="protein sequence ID" value="KAK0450935.1"/>
    <property type="molecule type" value="Genomic_DNA"/>
</dbReference>
<feature type="compositionally biased region" description="Pro residues" evidence="14">
    <location>
        <begin position="496"/>
        <end position="512"/>
    </location>
</feature>
<evidence type="ECO:0000256" key="14">
    <source>
        <dbReference type="SAM" id="MobiDB-lite"/>
    </source>
</evidence>
<keyword evidence="4" id="KW-0813">Transport</keyword>
<dbReference type="FunFam" id="3.30.70.330:FF:000520">
    <property type="entry name" value="Polyadenylate-binding protein"/>
    <property type="match status" value="1"/>
</dbReference>
<dbReference type="SMART" id="SM00360">
    <property type="entry name" value="RRM"/>
    <property type="match status" value="4"/>
</dbReference>